<evidence type="ECO:0000256" key="2">
    <source>
        <dbReference type="ARBA" id="ARBA00022448"/>
    </source>
</evidence>
<evidence type="ECO:0000256" key="1">
    <source>
        <dbReference type="ARBA" id="ARBA00004141"/>
    </source>
</evidence>
<dbReference type="OrthoDB" id="9800416at2"/>
<name>A0A502BLK1_9HYPH</name>
<dbReference type="GO" id="GO:1990961">
    <property type="term" value="P:xenobiotic detoxification by transmembrane export across the plasma membrane"/>
    <property type="evidence" value="ECO:0007669"/>
    <property type="project" value="TreeGrafter"/>
</dbReference>
<evidence type="ECO:0000313" key="9">
    <source>
        <dbReference type="Proteomes" id="UP000315388"/>
    </source>
</evidence>
<evidence type="ECO:0000256" key="4">
    <source>
        <dbReference type="ARBA" id="ARBA00022989"/>
    </source>
</evidence>
<sequence length="202" mass="20904">MTTVTRSDQATLGVACALGLLAVIGPASIDMYLPSLPAMAVELGADYTTMQLTLTVFLLAMGGGQLIFGPIIDALGRRIPLLSAIVAFVLTSVWAAFAISTESLIAARFFQGLSASLAIVTAMSSVRDVAEGVRATQIFALLMTIQGLGPVIAPALGGLIGEAFGWRVVFMALSALGGLVFITSLLEVVREIWTAEISGISA</sequence>
<dbReference type="InterPro" id="IPR011701">
    <property type="entry name" value="MFS"/>
</dbReference>
<feature type="transmembrane region" description="Helical" evidence="6">
    <location>
        <begin position="166"/>
        <end position="186"/>
    </location>
</feature>
<evidence type="ECO:0000256" key="6">
    <source>
        <dbReference type="SAM" id="Phobius"/>
    </source>
</evidence>
<dbReference type="PROSITE" id="PS50850">
    <property type="entry name" value="MFS"/>
    <property type="match status" value="1"/>
</dbReference>
<dbReference type="GO" id="GO:0022857">
    <property type="term" value="F:transmembrane transporter activity"/>
    <property type="evidence" value="ECO:0007669"/>
    <property type="project" value="InterPro"/>
</dbReference>
<keyword evidence="9" id="KW-1185">Reference proteome</keyword>
<keyword evidence="2" id="KW-0813">Transport</keyword>
<dbReference type="EMBL" id="VEWJ01000013">
    <property type="protein sequence ID" value="TPF74258.1"/>
    <property type="molecule type" value="Genomic_DNA"/>
</dbReference>
<evidence type="ECO:0000259" key="7">
    <source>
        <dbReference type="PROSITE" id="PS50850"/>
    </source>
</evidence>
<dbReference type="InterPro" id="IPR001958">
    <property type="entry name" value="Tet-R_TetA/multi-R_MdtG-like"/>
</dbReference>
<feature type="transmembrane region" description="Helical" evidence="6">
    <location>
        <begin position="105"/>
        <end position="126"/>
    </location>
</feature>
<dbReference type="AlphaFoldDB" id="A0A502BLK1"/>
<feature type="domain" description="Major facilitator superfamily (MFS) profile" evidence="7">
    <location>
        <begin position="11"/>
        <end position="202"/>
    </location>
</feature>
<dbReference type="InterPro" id="IPR020846">
    <property type="entry name" value="MFS_dom"/>
</dbReference>
<dbReference type="Gene3D" id="1.20.1720.10">
    <property type="entry name" value="Multidrug resistance protein D"/>
    <property type="match status" value="1"/>
</dbReference>
<reference evidence="8 9" key="1">
    <citation type="journal article" date="2003" name="Int. J. Syst. Evol. Microbiol.">
        <title>Towards a standardized format for the description of a novel species (of an established genus): Ochrobactrum gallinifaecis sp. nov.</title>
        <authorList>
            <person name="Kampfer P."/>
            <person name="Buczolits S."/>
            <person name="Albrecht A."/>
            <person name="Busse H.J."/>
            <person name="Stackebrandt E."/>
        </authorList>
    </citation>
    <scope>NUCLEOTIDE SEQUENCE [LARGE SCALE GENOMIC DNA]</scope>
    <source>
        <strain evidence="8 9">ISO 196</strain>
    </source>
</reference>
<dbReference type="Pfam" id="PF07690">
    <property type="entry name" value="MFS_1"/>
    <property type="match status" value="1"/>
</dbReference>
<organism evidence="8 9">
    <name type="scientific">Brucella gallinifaecis</name>
    <dbReference type="NCBI Taxonomy" id="215590"/>
    <lineage>
        <taxon>Bacteria</taxon>
        <taxon>Pseudomonadati</taxon>
        <taxon>Pseudomonadota</taxon>
        <taxon>Alphaproteobacteria</taxon>
        <taxon>Hyphomicrobiales</taxon>
        <taxon>Brucellaceae</taxon>
        <taxon>Brucella/Ochrobactrum group</taxon>
        <taxon>Brucella</taxon>
    </lineage>
</organism>
<keyword evidence="3 6" id="KW-0812">Transmembrane</keyword>
<comment type="caution">
    <text evidence="8">The sequence shown here is derived from an EMBL/GenBank/DDBJ whole genome shotgun (WGS) entry which is preliminary data.</text>
</comment>
<dbReference type="PANTHER" id="PTHR23502">
    <property type="entry name" value="MAJOR FACILITATOR SUPERFAMILY"/>
    <property type="match status" value="1"/>
</dbReference>
<feature type="transmembrane region" description="Helical" evidence="6">
    <location>
        <begin position="138"/>
        <end position="160"/>
    </location>
</feature>
<evidence type="ECO:0000313" key="8">
    <source>
        <dbReference type="EMBL" id="TPF74258.1"/>
    </source>
</evidence>
<dbReference type="SUPFAM" id="SSF103473">
    <property type="entry name" value="MFS general substrate transporter"/>
    <property type="match status" value="1"/>
</dbReference>
<evidence type="ECO:0000256" key="3">
    <source>
        <dbReference type="ARBA" id="ARBA00022692"/>
    </source>
</evidence>
<dbReference type="Proteomes" id="UP000315388">
    <property type="component" value="Unassembled WGS sequence"/>
</dbReference>
<dbReference type="PANTHER" id="PTHR23502:SF132">
    <property type="entry name" value="POLYAMINE TRANSPORTER 2-RELATED"/>
    <property type="match status" value="1"/>
</dbReference>
<feature type="transmembrane region" description="Helical" evidence="6">
    <location>
        <begin position="79"/>
        <end position="99"/>
    </location>
</feature>
<keyword evidence="5 6" id="KW-0472">Membrane</keyword>
<keyword evidence="4 6" id="KW-1133">Transmembrane helix</keyword>
<dbReference type="InterPro" id="IPR036259">
    <property type="entry name" value="MFS_trans_sf"/>
</dbReference>
<accession>A0A502BLK1</accession>
<proteinExistence type="predicted"/>
<dbReference type="PRINTS" id="PR01035">
    <property type="entry name" value="TCRTETA"/>
</dbReference>
<gene>
    <name evidence="8" type="ORF">FHY56_14995</name>
</gene>
<evidence type="ECO:0000256" key="5">
    <source>
        <dbReference type="ARBA" id="ARBA00023136"/>
    </source>
</evidence>
<protein>
    <submittedName>
        <fullName evidence="8">Multidrug effflux MFS transporter</fullName>
    </submittedName>
</protein>
<dbReference type="GO" id="GO:0005886">
    <property type="term" value="C:plasma membrane"/>
    <property type="evidence" value="ECO:0007669"/>
    <property type="project" value="TreeGrafter"/>
</dbReference>
<feature type="transmembrane region" description="Helical" evidence="6">
    <location>
        <begin position="50"/>
        <end position="72"/>
    </location>
</feature>
<comment type="subcellular location">
    <subcellularLocation>
        <location evidence="1">Membrane</location>
        <topology evidence="1">Multi-pass membrane protein</topology>
    </subcellularLocation>
</comment>
<dbReference type="RefSeq" id="WP_140905965.1">
    <property type="nucleotide sequence ID" value="NZ_JBHTMD010000012.1"/>
</dbReference>